<organism evidence="2">
    <name type="scientific">Capra hircus</name>
    <name type="common">Goat</name>
    <dbReference type="NCBI Taxonomy" id="9925"/>
    <lineage>
        <taxon>Eukaryota</taxon>
        <taxon>Metazoa</taxon>
        <taxon>Chordata</taxon>
        <taxon>Craniata</taxon>
        <taxon>Vertebrata</taxon>
        <taxon>Euteleostomi</taxon>
        <taxon>Mammalia</taxon>
        <taxon>Eutheria</taxon>
        <taxon>Laurasiatheria</taxon>
        <taxon>Artiodactyla</taxon>
        <taxon>Ruminantia</taxon>
        <taxon>Pecora</taxon>
        <taxon>Bovidae</taxon>
        <taxon>Caprinae</taxon>
        <taxon>Capra</taxon>
    </lineage>
</organism>
<keyword evidence="1" id="KW-0472">Membrane</keyword>
<sequence length="130" mass="14057">GFSGGWGRNNDTITLNCAGMREPLCGKKPKSADDLPLSSSASIPILLFSHTLDLIHSIDVIFLGEVSGCKRTQEIYAKFHLDMHCGFCSFVGNTPNFSPSSILISLASSFCFQLCVILFASCTKQAFSKV</sequence>
<dbReference type="Ensembl" id="ENSCHIT00010030963.1">
    <property type="protein sequence ID" value="ENSCHIP00010021975.1"/>
    <property type="gene ID" value="ENSCHIG00010016219.1"/>
</dbReference>
<accession>A0A8C2R182</accession>
<name>A0A8C2R182_CAPHI</name>
<feature type="transmembrane region" description="Helical" evidence="1">
    <location>
        <begin position="102"/>
        <end position="122"/>
    </location>
</feature>
<keyword evidence="1" id="KW-1133">Transmembrane helix</keyword>
<reference evidence="2" key="2">
    <citation type="submission" date="2025-08" db="UniProtKB">
        <authorList>
            <consortium name="Ensembl"/>
        </authorList>
    </citation>
    <scope>IDENTIFICATION</scope>
</reference>
<proteinExistence type="predicted"/>
<evidence type="ECO:0000256" key="1">
    <source>
        <dbReference type="SAM" id="Phobius"/>
    </source>
</evidence>
<protein>
    <submittedName>
        <fullName evidence="2">Uncharacterized protein</fullName>
    </submittedName>
</protein>
<dbReference type="AlphaFoldDB" id="A0A8C2R182"/>
<evidence type="ECO:0000313" key="2">
    <source>
        <dbReference type="Ensembl" id="ENSCHIP00010021975.1"/>
    </source>
</evidence>
<reference evidence="2" key="1">
    <citation type="submission" date="2019-03" db="EMBL/GenBank/DDBJ databases">
        <title>Genome sequencing and reference-guided assembly of Black Bengal Goat (Capra hircus).</title>
        <authorList>
            <person name="Siddiki A.Z."/>
            <person name="Baten A."/>
            <person name="Billah M."/>
            <person name="Alam M.A.U."/>
            <person name="Shawrob K.S.M."/>
            <person name="Saha S."/>
            <person name="Chowdhury M."/>
            <person name="Rahman A.H."/>
            <person name="Stear M."/>
            <person name="Miah G."/>
            <person name="Das G.B."/>
            <person name="Hossain M.M."/>
            <person name="Kumkum M."/>
            <person name="Islam M.S."/>
            <person name="Mollah A.M."/>
            <person name="Ahsan A."/>
            <person name="Tusar F."/>
            <person name="Khan M.K.I."/>
        </authorList>
    </citation>
    <scope>NUCLEOTIDE SEQUENCE [LARGE SCALE GENOMIC DNA]</scope>
</reference>
<keyword evidence="1" id="KW-0812">Transmembrane</keyword>